<dbReference type="InterPro" id="IPR029068">
    <property type="entry name" value="Glyas_Bleomycin-R_OHBP_Dase"/>
</dbReference>
<proteinExistence type="predicted"/>
<accession>A0ABU6NE08</accession>
<dbReference type="Proteomes" id="UP001330749">
    <property type="component" value="Unassembled WGS sequence"/>
</dbReference>
<evidence type="ECO:0000313" key="2">
    <source>
        <dbReference type="EMBL" id="MED3564293.1"/>
    </source>
</evidence>
<gene>
    <name evidence="2" type="ORF">P4447_17915</name>
</gene>
<comment type="caution">
    <text evidence="2">The sequence shown here is derived from an EMBL/GenBank/DDBJ whole genome shotgun (WGS) entry which is preliminary data.</text>
</comment>
<dbReference type="Gene3D" id="3.10.180.10">
    <property type="entry name" value="2,3-Dihydroxybiphenyl 1,2-Dioxygenase, domain 1"/>
    <property type="match status" value="1"/>
</dbReference>
<name>A0ABU6NE08_9BACI</name>
<dbReference type="EMBL" id="JARMQG010000302">
    <property type="protein sequence ID" value="MED3564293.1"/>
    <property type="molecule type" value="Genomic_DNA"/>
</dbReference>
<dbReference type="PANTHER" id="PTHR40265">
    <property type="entry name" value="BLL2707 PROTEIN"/>
    <property type="match status" value="1"/>
</dbReference>
<sequence>MLELDHIVHFINRDPAQAVYEWKKYGLKAILGGSHTKWGTYNSLLYFGLSYIEYLAVENLEVASQSENPLISQLLRDSKQFEGFGQICFRTDNILKLKEDLQKKGYHPTEIFDGKRLRDDGVLISWKMLFIQSDGPLPYPFFIQWSQSEHERLEDLKQNGLLPEKQEGQVIESISFVVSNARDVAADWARLFGVSVDSQIKINVGRSDIIFYDKNASNDLMQIHNLKGDRPFLVEINPPISTSPITVLSDCYK</sequence>
<keyword evidence="3" id="KW-1185">Reference proteome</keyword>
<reference evidence="2 3" key="1">
    <citation type="submission" date="2023-03" db="EMBL/GenBank/DDBJ databases">
        <title>Bacillus Genome Sequencing.</title>
        <authorList>
            <person name="Dunlap C."/>
        </authorList>
    </citation>
    <scope>NUCLEOTIDE SEQUENCE [LARGE SCALE GENOMIC DNA]</scope>
    <source>
        <strain evidence="2 3">B-14544</strain>
    </source>
</reference>
<dbReference type="Pfam" id="PF13468">
    <property type="entry name" value="Glyoxalase_3"/>
    <property type="match status" value="1"/>
</dbReference>
<evidence type="ECO:0000313" key="3">
    <source>
        <dbReference type="Proteomes" id="UP001330749"/>
    </source>
</evidence>
<dbReference type="SUPFAM" id="SSF54593">
    <property type="entry name" value="Glyoxalase/Bleomycin resistance protein/Dihydroxybiphenyl dioxygenase"/>
    <property type="match status" value="1"/>
</dbReference>
<evidence type="ECO:0000259" key="1">
    <source>
        <dbReference type="Pfam" id="PF13468"/>
    </source>
</evidence>
<protein>
    <submittedName>
        <fullName evidence="2">VOC family protein</fullName>
    </submittedName>
</protein>
<feature type="domain" description="Glyoxalase-like" evidence="1">
    <location>
        <begin position="4"/>
        <end position="192"/>
    </location>
</feature>
<dbReference type="PANTHER" id="PTHR40265:SF1">
    <property type="entry name" value="GLYOXALASE-LIKE DOMAIN-CONTAINING PROTEIN"/>
    <property type="match status" value="1"/>
</dbReference>
<dbReference type="RefSeq" id="WP_327969414.1">
    <property type="nucleotide sequence ID" value="NZ_JARMQG010000302.1"/>
</dbReference>
<organism evidence="2 3">
    <name type="scientific">Bacillus xiapuensis</name>
    <dbReference type="NCBI Taxonomy" id="2014075"/>
    <lineage>
        <taxon>Bacteria</taxon>
        <taxon>Bacillati</taxon>
        <taxon>Bacillota</taxon>
        <taxon>Bacilli</taxon>
        <taxon>Bacillales</taxon>
        <taxon>Bacillaceae</taxon>
        <taxon>Bacillus</taxon>
    </lineage>
</organism>
<dbReference type="InterPro" id="IPR025870">
    <property type="entry name" value="Glyoxalase-like_dom"/>
</dbReference>